<sequence>CISNDPSFELDPQLGKSINYDAFFDLAAVSKGCGVKRFIYASTSSVYGAKEEENVTEDVPLEPLTDYSKYKALCEEVLLKEKSPDFIPVVIRSATVCGYSPRLRLDLTVNLLTNLAINTAQITVFGGQQKRPNIHIEDITDLYIQLLEFPSSAIAGKVFNAGYQNYKVLELAEIVRSVVGKEHVEIITTSTDDHRSYHISSEKIKRELGFEPKHTIEEAVKNLCDAFEAGKIRDSMNDIRYYNIKTMRAKHLK</sequence>
<proteinExistence type="predicted"/>
<evidence type="ECO:0000259" key="1">
    <source>
        <dbReference type="Pfam" id="PF01370"/>
    </source>
</evidence>
<organism evidence="2">
    <name type="scientific">marine sediment metagenome</name>
    <dbReference type="NCBI Taxonomy" id="412755"/>
    <lineage>
        <taxon>unclassified sequences</taxon>
        <taxon>metagenomes</taxon>
        <taxon>ecological metagenomes</taxon>
    </lineage>
</organism>
<dbReference type="PANTHER" id="PTHR43245">
    <property type="entry name" value="BIFUNCTIONAL POLYMYXIN RESISTANCE PROTEIN ARNA"/>
    <property type="match status" value="1"/>
</dbReference>
<dbReference type="Gene3D" id="3.40.50.720">
    <property type="entry name" value="NAD(P)-binding Rossmann-like Domain"/>
    <property type="match status" value="1"/>
</dbReference>
<gene>
    <name evidence="2" type="ORF">S01H4_50348</name>
</gene>
<dbReference type="InterPro" id="IPR001509">
    <property type="entry name" value="Epimerase_deHydtase"/>
</dbReference>
<dbReference type="SUPFAM" id="SSF51735">
    <property type="entry name" value="NAD(P)-binding Rossmann-fold domains"/>
    <property type="match status" value="1"/>
</dbReference>
<dbReference type="InterPro" id="IPR050177">
    <property type="entry name" value="Lipid_A_modif_metabolic_enz"/>
</dbReference>
<comment type="caution">
    <text evidence="2">The sequence shown here is derived from an EMBL/GenBank/DDBJ whole genome shotgun (WGS) entry which is preliminary data.</text>
</comment>
<dbReference type="PANTHER" id="PTHR43245:SF23">
    <property type="entry name" value="NAD(P)-BINDING DOMAIN-CONTAINING PROTEIN"/>
    <property type="match status" value="1"/>
</dbReference>
<evidence type="ECO:0000313" key="2">
    <source>
        <dbReference type="EMBL" id="GAG91251.1"/>
    </source>
</evidence>
<feature type="domain" description="NAD-dependent epimerase/dehydratase" evidence="1">
    <location>
        <begin position="17"/>
        <end position="162"/>
    </location>
</feature>
<dbReference type="AlphaFoldDB" id="X1D420"/>
<feature type="non-terminal residue" evidence="2">
    <location>
        <position position="1"/>
    </location>
</feature>
<protein>
    <recommendedName>
        <fullName evidence="1">NAD-dependent epimerase/dehydratase domain-containing protein</fullName>
    </recommendedName>
</protein>
<dbReference type="CDD" id="cd08946">
    <property type="entry name" value="SDR_e"/>
    <property type="match status" value="1"/>
</dbReference>
<name>X1D420_9ZZZZ</name>
<dbReference type="EMBL" id="BART01028581">
    <property type="protein sequence ID" value="GAG91251.1"/>
    <property type="molecule type" value="Genomic_DNA"/>
</dbReference>
<reference evidence="2" key="1">
    <citation type="journal article" date="2014" name="Front. Microbiol.">
        <title>High frequency of phylogenetically diverse reductive dehalogenase-homologous genes in deep subseafloor sedimentary metagenomes.</title>
        <authorList>
            <person name="Kawai M."/>
            <person name="Futagami T."/>
            <person name="Toyoda A."/>
            <person name="Takaki Y."/>
            <person name="Nishi S."/>
            <person name="Hori S."/>
            <person name="Arai W."/>
            <person name="Tsubouchi T."/>
            <person name="Morono Y."/>
            <person name="Uchiyama I."/>
            <person name="Ito T."/>
            <person name="Fujiyama A."/>
            <person name="Inagaki F."/>
            <person name="Takami H."/>
        </authorList>
    </citation>
    <scope>NUCLEOTIDE SEQUENCE</scope>
    <source>
        <strain evidence="2">Expedition CK06-06</strain>
    </source>
</reference>
<dbReference type="InterPro" id="IPR036291">
    <property type="entry name" value="NAD(P)-bd_dom_sf"/>
</dbReference>
<dbReference type="Pfam" id="PF01370">
    <property type="entry name" value="Epimerase"/>
    <property type="match status" value="1"/>
</dbReference>
<accession>X1D420</accession>